<accession>A0ABW2KJ82</accession>
<dbReference type="Proteomes" id="UP001596540">
    <property type="component" value="Unassembled WGS sequence"/>
</dbReference>
<name>A0ABW2KJ82_9ACTN</name>
<sequence length="200" mass="22182">MDGVVHRSRRLILQEGFGLRVVSASVATFPPELGWSGPSSTREEDRESWLPARVVWGTDPALHYEEDLLSDFAYVTSVGSDPEQVAAVARLAEQRLPVRSVGQLLEDVDWQFGDEDRAHAVVRAGAGAPLEVHEGVLDCVRAALAHASPQVRMAAVWAVTYQPWPEFRTLLRERAETETDEHVTAVIRHLLDGWDPVGEK</sequence>
<proteinExistence type="predicted"/>
<protein>
    <recommendedName>
        <fullName evidence="3">HEAT repeat domain-containing protein</fullName>
    </recommendedName>
</protein>
<evidence type="ECO:0008006" key="3">
    <source>
        <dbReference type="Google" id="ProtNLM"/>
    </source>
</evidence>
<evidence type="ECO:0000313" key="2">
    <source>
        <dbReference type="Proteomes" id="UP001596540"/>
    </source>
</evidence>
<comment type="caution">
    <text evidence="1">The sequence shown here is derived from an EMBL/GenBank/DDBJ whole genome shotgun (WGS) entry which is preliminary data.</text>
</comment>
<keyword evidence="2" id="KW-1185">Reference proteome</keyword>
<evidence type="ECO:0000313" key="1">
    <source>
        <dbReference type="EMBL" id="MFC7329943.1"/>
    </source>
</evidence>
<dbReference type="EMBL" id="JBHTBH010000009">
    <property type="protein sequence ID" value="MFC7329943.1"/>
    <property type="molecule type" value="Genomic_DNA"/>
</dbReference>
<reference evidence="2" key="1">
    <citation type="journal article" date="2019" name="Int. J. Syst. Evol. Microbiol.">
        <title>The Global Catalogue of Microorganisms (GCM) 10K type strain sequencing project: providing services to taxonomists for standard genome sequencing and annotation.</title>
        <authorList>
            <consortium name="The Broad Institute Genomics Platform"/>
            <consortium name="The Broad Institute Genome Sequencing Center for Infectious Disease"/>
            <person name="Wu L."/>
            <person name="Ma J."/>
        </authorList>
    </citation>
    <scope>NUCLEOTIDE SEQUENCE [LARGE SCALE GENOMIC DNA]</scope>
    <source>
        <strain evidence="2">CGMCC 4.7382</strain>
    </source>
</reference>
<gene>
    <name evidence="1" type="ORF">ACFQRF_19605</name>
</gene>
<dbReference type="RefSeq" id="WP_379872586.1">
    <property type="nucleotide sequence ID" value="NZ_JBHTBH010000009.1"/>
</dbReference>
<organism evidence="1 2">
    <name type="scientific">Marinactinospora rubrisoli</name>
    <dbReference type="NCBI Taxonomy" id="2715399"/>
    <lineage>
        <taxon>Bacteria</taxon>
        <taxon>Bacillati</taxon>
        <taxon>Actinomycetota</taxon>
        <taxon>Actinomycetes</taxon>
        <taxon>Streptosporangiales</taxon>
        <taxon>Nocardiopsidaceae</taxon>
        <taxon>Marinactinospora</taxon>
    </lineage>
</organism>